<dbReference type="WBParaSite" id="maker-E.canG7_contigs_8951-snap-gene-0.8-mRNA-1">
    <property type="protein sequence ID" value="maker-E.canG7_contigs_8951-snap-gene-0.8-mRNA-1"/>
    <property type="gene ID" value="EcG7_08580"/>
</dbReference>
<organism evidence="1 2">
    <name type="scientific">Echinococcus canadensis</name>
    <dbReference type="NCBI Taxonomy" id="519352"/>
    <lineage>
        <taxon>Eukaryota</taxon>
        <taxon>Metazoa</taxon>
        <taxon>Spiralia</taxon>
        <taxon>Lophotrochozoa</taxon>
        <taxon>Platyhelminthes</taxon>
        <taxon>Cestoda</taxon>
        <taxon>Eucestoda</taxon>
        <taxon>Cyclophyllidea</taxon>
        <taxon>Taeniidae</taxon>
        <taxon>Echinococcus</taxon>
        <taxon>Echinococcus canadensis group</taxon>
    </lineage>
</organism>
<evidence type="ECO:0000313" key="2">
    <source>
        <dbReference type="WBParaSite" id="maker-E.canG7_contigs_8951-snap-gene-0.8-mRNA-1"/>
    </source>
</evidence>
<proteinExistence type="predicted"/>
<sequence>HTTNSRREGVAGRQEVAWTVTLKAEVLLSTKAILHCVEGTYSIHQNVTHSTGNQSTKLEELLVKCTNTFMCLDSGLGRIGAGEIRPTWQSLRLIPLPPLEAINRMPHYMLKYEVLKSMDLAGCSSLYQDTDRRKPNTITMSTPSLPYTKDS</sequence>
<dbReference type="Proteomes" id="UP000887562">
    <property type="component" value="Unplaced"/>
</dbReference>
<reference evidence="2" key="1">
    <citation type="submission" date="2022-11" db="UniProtKB">
        <authorList>
            <consortium name="WormBaseParasite"/>
        </authorList>
    </citation>
    <scope>IDENTIFICATION</scope>
</reference>
<dbReference type="AlphaFoldDB" id="A0A915F0H1"/>
<accession>A0A915F0H1</accession>
<keyword evidence="1" id="KW-1185">Reference proteome</keyword>
<protein>
    <submittedName>
        <fullName evidence="2">Uncharacterized protein</fullName>
    </submittedName>
</protein>
<name>A0A915F0H1_9CEST</name>
<evidence type="ECO:0000313" key="1">
    <source>
        <dbReference type="Proteomes" id="UP000887562"/>
    </source>
</evidence>